<organism evidence="1 2">
    <name type="scientific">Velocimicrobium porci</name>
    <dbReference type="NCBI Taxonomy" id="2606634"/>
    <lineage>
        <taxon>Bacteria</taxon>
        <taxon>Bacillati</taxon>
        <taxon>Bacillota</taxon>
        <taxon>Clostridia</taxon>
        <taxon>Lachnospirales</taxon>
        <taxon>Lachnospiraceae</taxon>
        <taxon>Velocimicrobium</taxon>
    </lineage>
</organism>
<dbReference type="EMBL" id="VUMT01000010">
    <property type="protein sequence ID" value="MSS63863.1"/>
    <property type="molecule type" value="Genomic_DNA"/>
</dbReference>
<evidence type="ECO:0000313" key="1">
    <source>
        <dbReference type="EMBL" id="MSS63863.1"/>
    </source>
</evidence>
<dbReference type="AlphaFoldDB" id="A0A6L5Y128"/>
<evidence type="ECO:0000313" key="2">
    <source>
        <dbReference type="Proteomes" id="UP000482209"/>
    </source>
</evidence>
<protein>
    <recommendedName>
        <fullName evidence="3">Glycosyltransferase</fullName>
    </recommendedName>
</protein>
<keyword evidence="2" id="KW-1185">Reference proteome</keyword>
<dbReference type="RefSeq" id="WP_154519271.1">
    <property type="nucleotide sequence ID" value="NZ_VUMT01000010.1"/>
</dbReference>
<evidence type="ECO:0008006" key="3">
    <source>
        <dbReference type="Google" id="ProtNLM"/>
    </source>
</evidence>
<comment type="caution">
    <text evidence="1">The sequence shown here is derived from an EMBL/GenBank/DDBJ whole genome shotgun (WGS) entry which is preliminary data.</text>
</comment>
<dbReference type="Proteomes" id="UP000482209">
    <property type="component" value="Unassembled WGS sequence"/>
</dbReference>
<gene>
    <name evidence="1" type="ORF">FYJ58_08230</name>
</gene>
<reference evidence="1 2" key="1">
    <citation type="submission" date="2019-08" db="EMBL/GenBank/DDBJ databases">
        <title>In-depth cultivation of the pig gut microbiome towards novel bacterial diversity and tailored functional studies.</title>
        <authorList>
            <person name="Wylensek D."/>
            <person name="Hitch T.C.A."/>
            <person name="Clavel T."/>
        </authorList>
    </citation>
    <scope>NUCLEOTIDE SEQUENCE [LARGE SCALE GENOMIC DNA]</scope>
    <source>
        <strain evidence="1 2">WCA-693-APC-MOT-I</strain>
    </source>
</reference>
<proteinExistence type="predicted"/>
<accession>A0A6L5Y128</accession>
<sequence length="371" mass="42271">MKEILILISSSSYDREYYFASVLAKYLKNLFSDTTCAIVPLSSNAPADLINDYTSSGCDLIISFNGLGFNISSLNEDLFFNCLTCPCITIFTDSYFLSTNITRLSNEYDMNINLAVAVSNPYDCNYLQENFHNVSNVFSLFPPCEPEGNTIPWEERDIEIFCPSSYVSSQNLLEKIDTLSPAFQQIAHKVIEIITLNNTIHIKDALIETLTNLNFEYTSQELQLLLTQFSFIQEYFYFKSLENTLAFFEANNIPVTVCGKGWQNFFSTSDSITYIGSFDEIPYTDTLTIMKQSKFVLDLPYPGYQNMPTDRTIQSIFNGAIPVSTVEEVQYYENNPQDAISRQQVMKQEFETQYSISNILKTIKNFAGPLL</sequence>
<name>A0A6L5Y128_9FIRM</name>